<dbReference type="EMBL" id="LR796274">
    <property type="protein sequence ID" value="CAB4133734.1"/>
    <property type="molecule type" value="Genomic_DNA"/>
</dbReference>
<sequence>MAIQVNIPGVGNIEVQGAAEENTMRELLRVMQSTNTKNRRFDTDLANSFKSIDKNADDATSSMNAMASSARMASSSSSALYNELQNQLTKSGSAVGELGSYATTFGHDLLSTSSMISKEWMKNFNGSSLSDPVAVAAGTINAGLALAGDGVGLFGSGIQSVTKMLGPLGTMFGAATKDAGRLAAGVLTTVNDGLAKELGTSIRVMHDFATMGGNFANSLDEIRAMSTTAHLNLDQFGKTVKNNREQLMGLGQNMQLSALRFATFTGYMDTGISDYQKNEGVNRTYRQELRALGYDTEAQGDVMASYLQVLRSTMTQQQFNNVQARQVAEGVRDYAGNLKILAEFTGKDAKALQEKARAESMRGALLAKLDGKQQKAFMDSAAALNVFPEEVRGNIQNALMQQLSGGTITDPVIAGNARALAFVQDLAEKVNAGGSDLTKYTIQQAGVLRDQTIEYQKASGGIESLNTLFGAGGLVANFGKFNDALGAMKPIDPKEVEASIEAMRKQRDAVGETTRGYLEATQKAQDFANFLSNMATKLLPTYSGLIGDTVKITTSAIELTLRKLAGENVGQREVGDLVREVKNSGKRMSESLSRIPERADGDIVNGRQLSFVGEAGPEAIIPLKNGKTIPVEFGSKSSNVDPSSLVSASKAANKQTETDKMVEQLPSAVTTAMESMLNGPTGFASVMTDFKNQVASDNRDQIAVLQDQVDKLNSLVTAMQDNTRSSERIAYSMT</sequence>
<evidence type="ECO:0000313" key="1">
    <source>
        <dbReference type="EMBL" id="CAB4133734.1"/>
    </source>
</evidence>
<accession>A0A6J5LGM2</accession>
<organism evidence="1">
    <name type="scientific">uncultured Caudovirales phage</name>
    <dbReference type="NCBI Taxonomy" id="2100421"/>
    <lineage>
        <taxon>Viruses</taxon>
        <taxon>Duplodnaviria</taxon>
        <taxon>Heunggongvirae</taxon>
        <taxon>Uroviricota</taxon>
        <taxon>Caudoviricetes</taxon>
        <taxon>Peduoviridae</taxon>
        <taxon>Maltschvirus</taxon>
        <taxon>Maltschvirus maltsch</taxon>
    </lineage>
</organism>
<name>A0A6J5LGM2_9CAUD</name>
<proteinExistence type="predicted"/>
<gene>
    <name evidence="1" type="ORF">UFOVP257_456</name>
</gene>
<reference evidence="1" key="1">
    <citation type="submission" date="2020-04" db="EMBL/GenBank/DDBJ databases">
        <authorList>
            <person name="Chiriac C."/>
            <person name="Salcher M."/>
            <person name="Ghai R."/>
            <person name="Kavagutti S V."/>
        </authorList>
    </citation>
    <scope>NUCLEOTIDE SEQUENCE</scope>
</reference>
<protein>
    <submittedName>
        <fullName evidence="1">Uncharacterized protein</fullName>
    </submittedName>
</protein>